<name>A0AAD6SXI2_9AGAR</name>
<reference evidence="1" key="1">
    <citation type="submission" date="2023-03" db="EMBL/GenBank/DDBJ databases">
        <title>Massive genome expansion in bonnet fungi (Mycena s.s.) driven by repeated elements and novel gene families across ecological guilds.</title>
        <authorList>
            <consortium name="Lawrence Berkeley National Laboratory"/>
            <person name="Harder C.B."/>
            <person name="Miyauchi S."/>
            <person name="Viragh M."/>
            <person name="Kuo A."/>
            <person name="Thoen E."/>
            <person name="Andreopoulos B."/>
            <person name="Lu D."/>
            <person name="Skrede I."/>
            <person name="Drula E."/>
            <person name="Henrissat B."/>
            <person name="Morin E."/>
            <person name="Kohler A."/>
            <person name="Barry K."/>
            <person name="LaButti K."/>
            <person name="Morin E."/>
            <person name="Salamov A."/>
            <person name="Lipzen A."/>
            <person name="Mereny Z."/>
            <person name="Hegedus B."/>
            <person name="Baldrian P."/>
            <person name="Stursova M."/>
            <person name="Weitz H."/>
            <person name="Taylor A."/>
            <person name="Grigoriev I.V."/>
            <person name="Nagy L.G."/>
            <person name="Martin F."/>
            <person name="Kauserud H."/>
        </authorList>
    </citation>
    <scope>NUCLEOTIDE SEQUENCE</scope>
    <source>
        <strain evidence="1">CBHHK200</strain>
    </source>
</reference>
<accession>A0AAD6SXI2</accession>
<proteinExistence type="predicted"/>
<evidence type="ECO:0000313" key="1">
    <source>
        <dbReference type="EMBL" id="KAJ7034615.1"/>
    </source>
</evidence>
<sequence length="91" mass="9764">QLNGYIDAALALKAVLSVRIPILGTLQLSNVNGNLADGIAVTFNTAVVNGNAKFYISNKWLYINLSAVVFGQAHGPMDFQLIPLPYVVFVS</sequence>
<dbReference type="EMBL" id="JARJCM010000056">
    <property type="protein sequence ID" value="KAJ7034615.1"/>
    <property type="molecule type" value="Genomic_DNA"/>
</dbReference>
<comment type="caution">
    <text evidence="1">The sequence shown here is derived from an EMBL/GenBank/DDBJ whole genome shotgun (WGS) entry which is preliminary data.</text>
</comment>
<dbReference type="AlphaFoldDB" id="A0AAD6SXI2"/>
<protein>
    <submittedName>
        <fullName evidence="1">Uncharacterized protein</fullName>
    </submittedName>
</protein>
<evidence type="ECO:0000313" key="2">
    <source>
        <dbReference type="Proteomes" id="UP001218188"/>
    </source>
</evidence>
<keyword evidence="2" id="KW-1185">Reference proteome</keyword>
<dbReference type="Proteomes" id="UP001218188">
    <property type="component" value="Unassembled WGS sequence"/>
</dbReference>
<organism evidence="1 2">
    <name type="scientific">Mycena alexandri</name>
    <dbReference type="NCBI Taxonomy" id="1745969"/>
    <lineage>
        <taxon>Eukaryota</taxon>
        <taxon>Fungi</taxon>
        <taxon>Dikarya</taxon>
        <taxon>Basidiomycota</taxon>
        <taxon>Agaricomycotina</taxon>
        <taxon>Agaricomycetes</taxon>
        <taxon>Agaricomycetidae</taxon>
        <taxon>Agaricales</taxon>
        <taxon>Marasmiineae</taxon>
        <taxon>Mycenaceae</taxon>
        <taxon>Mycena</taxon>
    </lineage>
</organism>
<feature type="non-terminal residue" evidence="1">
    <location>
        <position position="1"/>
    </location>
</feature>
<gene>
    <name evidence="1" type="ORF">C8F04DRAFT_956267</name>
</gene>